<keyword evidence="2" id="KW-1185">Reference proteome</keyword>
<gene>
    <name evidence="1" type="ORF">IFM60648_06647</name>
</gene>
<protein>
    <recommendedName>
        <fullName evidence="3">J domain-containing protein</fullName>
    </recommendedName>
</protein>
<proteinExistence type="predicted"/>
<evidence type="ECO:0008006" key="3">
    <source>
        <dbReference type="Google" id="ProtNLM"/>
    </source>
</evidence>
<evidence type="ECO:0000313" key="2">
    <source>
        <dbReference type="Proteomes" id="UP000465220"/>
    </source>
</evidence>
<dbReference type="Proteomes" id="UP000465220">
    <property type="component" value="Unassembled WGS sequence"/>
</dbReference>
<accession>A0ABQ1AK13</accession>
<name>A0ABQ1AK13_ASPLE</name>
<dbReference type="EMBL" id="BLKI01000040">
    <property type="protein sequence ID" value="GFF83299.1"/>
    <property type="molecule type" value="Genomic_DNA"/>
</dbReference>
<comment type="caution">
    <text evidence="1">The sequence shown here is derived from an EMBL/GenBank/DDBJ whole genome shotgun (WGS) entry which is preliminary data.</text>
</comment>
<organism evidence="1 2">
    <name type="scientific">Aspergillus lentulus</name>
    <dbReference type="NCBI Taxonomy" id="293939"/>
    <lineage>
        <taxon>Eukaryota</taxon>
        <taxon>Fungi</taxon>
        <taxon>Dikarya</taxon>
        <taxon>Ascomycota</taxon>
        <taxon>Pezizomycotina</taxon>
        <taxon>Eurotiomycetes</taxon>
        <taxon>Eurotiomycetidae</taxon>
        <taxon>Eurotiales</taxon>
        <taxon>Aspergillaceae</taxon>
        <taxon>Aspergillus</taxon>
        <taxon>Aspergillus subgen. Fumigati</taxon>
    </lineage>
</organism>
<sequence length="138" mass="15782">MHFKQPSERPYEAKRYTYLTDTEGLSAIETNEMAHKNLSEKKKAYESLAKAFEAEDKEARSAYNDSGCVTEDGFKKWAEDNRPDWSHARSQLHDSIVHLHMISRAIFGKPYDDQVEKGNKEDGNKAMEAGFFTGHHGL</sequence>
<reference evidence="1 2" key="1">
    <citation type="submission" date="2020-01" db="EMBL/GenBank/DDBJ databases">
        <title>Draft genome sequence of Aspergillus lentulus IFM 60648.</title>
        <authorList>
            <person name="Takahashi H."/>
            <person name="Yaguchi T."/>
        </authorList>
    </citation>
    <scope>NUCLEOTIDE SEQUENCE [LARGE SCALE GENOMIC DNA]</scope>
    <source>
        <strain evidence="1 2">IFM 60648</strain>
    </source>
</reference>
<evidence type="ECO:0000313" key="1">
    <source>
        <dbReference type="EMBL" id="GFF83299.1"/>
    </source>
</evidence>